<dbReference type="PANTHER" id="PTHR32089">
    <property type="entry name" value="METHYL-ACCEPTING CHEMOTAXIS PROTEIN MCPB"/>
    <property type="match status" value="1"/>
</dbReference>
<evidence type="ECO:0000256" key="7">
    <source>
        <dbReference type="SAM" id="Phobius"/>
    </source>
</evidence>
<dbReference type="EMBL" id="VNJI01000033">
    <property type="protein sequence ID" value="TVY07653.1"/>
    <property type="molecule type" value="Genomic_DNA"/>
</dbReference>
<dbReference type="Pfam" id="PF00015">
    <property type="entry name" value="MCPsignal"/>
    <property type="match status" value="1"/>
</dbReference>
<evidence type="ECO:0000313" key="11">
    <source>
        <dbReference type="Proteomes" id="UP000317036"/>
    </source>
</evidence>
<dbReference type="RefSeq" id="WP_144851211.1">
    <property type="nucleotide sequence ID" value="NZ_VNJI01000033.1"/>
</dbReference>
<dbReference type="Pfam" id="PF12729">
    <property type="entry name" value="4HB_MCP_1"/>
    <property type="match status" value="1"/>
</dbReference>
<dbReference type="Gene3D" id="1.10.287.950">
    <property type="entry name" value="Methyl-accepting chemotaxis protein"/>
    <property type="match status" value="1"/>
</dbReference>
<dbReference type="PANTHER" id="PTHR32089:SF112">
    <property type="entry name" value="LYSOZYME-LIKE PROTEIN-RELATED"/>
    <property type="match status" value="1"/>
</dbReference>
<evidence type="ECO:0000256" key="3">
    <source>
        <dbReference type="ARBA" id="ARBA00023136"/>
    </source>
</evidence>
<keyword evidence="7" id="KW-1133">Transmembrane helix</keyword>
<dbReference type="CDD" id="cd06225">
    <property type="entry name" value="HAMP"/>
    <property type="match status" value="1"/>
</dbReference>
<dbReference type="PROSITE" id="PS50111">
    <property type="entry name" value="CHEMOTAXIS_TRANSDUC_2"/>
    <property type="match status" value="1"/>
</dbReference>
<keyword evidence="3 7" id="KW-0472">Membrane</keyword>
<feature type="domain" description="Methyl-accepting transducer" evidence="8">
    <location>
        <begin position="279"/>
        <end position="515"/>
    </location>
</feature>
<dbReference type="GO" id="GO:0007165">
    <property type="term" value="P:signal transduction"/>
    <property type="evidence" value="ECO:0007669"/>
    <property type="project" value="UniProtKB-KW"/>
</dbReference>
<proteinExistence type="inferred from homology"/>
<dbReference type="CDD" id="cd11386">
    <property type="entry name" value="MCP_signal"/>
    <property type="match status" value="1"/>
</dbReference>
<keyword evidence="11" id="KW-1185">Reference proteome</keyword>
<protein>
    <submittedName>
        <fullName evidence="10">Methyl-accepting chemotaxis protein</fullName>
    </submittedName>
</protein>
<evidence type="ECO:0000256" key="2">
    <source>
        <dbReference type="ARBA" id="ARBA00022475"/>
    </source>
</evidence>
<evidence type="ECO:0000256" key="4">
    <source>
        <dbReference type="ARBA" id="ARBA00023224"/>
    </source>
</evidence>
<gene>
    <name evidence="10" type="ORF">FPZ49_22480</name>
</gene>
<dbReference type="InterPro" id="IPR003660">
    <property type="entry name" value="HAMP_dom"/>
</dbReference>
<keyword evidence="7" id="KW-0812">Transmembrane</keyword>
<feature type="domain" description="HAMP" evidence="9">
    <location>
        <begin position="207"/>
        <end position="260"/>
    </location>
</feature>
<accession>A0A559K6C0</accession>
<keyword evidence="2" id="KW-1003">Cell membrane</keyword>
<comment type="caution">
    <text evidence="10">The sequence shown here is derived from an EMBL/GenBank/DDBJ whole genome shotgun (WGS) entry which is preliminary data.</text>
</comment>
<comment type="similarity">
    <text evidence="5">Belongs to the methyl-accepting chemotaxis (MCP) protein family.</text>
</comment>
<dbReference type="SMART" id="SM00283">
    <property type="entry name" value="MA"/>
    <property type="match status" value="1"/>
</dbReference>
<dbReference type="AlphaFoldDB" id="A0A559K6C0"/>
<dbReference type="InterPro" id="IPR004089">
    <property type="entry name" value="MCPsignal_dom"/>
</dbReference>
<dbReference type="PROSITE" id="PS50885">
    <property type="entry name" value="HAMP"/>
    <property type="match status" value="1"/>
</dbReference>
<comment type="subcellular location">
    <subcellularLocation>
        <location evidence="1">Cell membrane</location>
    </subcellularLocation>
</comment>
<dbReference type="InterPro" id="IPR024478">
    <property type="entry name" value="HlyB_4HB_MCP"/>
</dbReference>
<name>A0A559K6C0_9BACL</name>
<sequence>MHWTVSRKLTLGFITMLLLTVITAILSLNRMMYMQSRVELVTENWMPRINQMDTLRYETEHVLNLVFQHRDKNDPEARKAIESTIGEIYDTLDQTIASYEKGIQSDAEREEFKQFTANWDEFKKNTQKTLVASKTSPAQAQVLIDGGQKIFGALLINLTHLEQMNQKGAEASSADVKKAHKDSLIWIYVILALGVLAAGLISWVFLRIVAQPLRAVTAGIIRVADGDLTTKPLAVRSRDEIGQLAEALSRMVRQLHAAISRSADASAQVTALSAQLAESAAQTAKAATQIAVSVQTVADGSREQLAAANETAHAMEEMAIGIGRISETAADMAEIFSDTTQSASKGTEAMAEAERQMTAISSTASQTSKRVEQLGEHSTHIGGIVSLIAELAHQTNLLALNASIEAARAGEHGKGFAVVATEVKKLAEQSAQSAKGISERVLTIQAETEETVTAMHEVTRQVAEGITLVNGSGQTFRTIADAISHMNVHVQEVSATSQEMAAATEQVSASVTSTASIAQTSSENTDGVAAASQQQLSSMEHISGSAEQLSRLAEELRESIRHFKL</sequence>
<evidence type="ECO:0000313" key="10">
    <source>
        <dbReference type="EMBL" id="TVY07653.1"/>
    </source>
</evidence>
<dbReference type="Proteomes" id="UP000317036">
    <property type="component" value="Unassembled WGS sequence"/>
</dbReference>
<dbReference type="SUPFAM" id="SSF58104">
    <property type="entry name" value="Methyl-accepting chemotaxis protein (MCP) signaling domain"/>
    <property type="match status" value="1"/>
</dbReference>
<evidence type="ECO:0000256" key="5">
    <source>
        <dbReference type="ARBA" id="ARBA00029447"/>
    </source>
</evidence>
<evidence type="ECO:0000259" key="8">
    <source>
        <dbReference type="PROSITE" id="PS50111"/>
    </source>
</evidence>
<dbReference type="OrthoDB" id="358716at2"/>
<feature type="transmembrane region" description="Helical" evidence="7">
    <location>
        <begin position="185"/>
        <end position="206"/>
    </location>
</feature>
<dbReference type="Gene3D" id="6.10.340.10">
    <property type="match status" value="1"/>
</dbReference>
<reference evidence="10 11" key="1">
    <citation type="submission" date="2019-07" db="EMBL/GenBank/DDBJ databases">
        <authorList>
            <person name="Kim J."/>
        </authorList>
    </citation>
    <scope>NUCLEOTIDE SEQUENCE [LARGE SCALE GENOMIC DNA]</scope>
    <source>
        <strain evidence="10 11">JC52</strain>
    </source>
</reference>
<dbReference type="Pfam" id="PF00672">
    <property type="entry name" value="HAMP"/>
    <property type="match status" value="1"/>
</dbReference>
<feature type="transmembrane region" description="Helical" evidence="7">
    <location>
        <begin position="12"/>
        <end position="29"/>
    </location>
</feature>
<dbReference type="GO" id="GO:0005886">
    <property type="term" value="C:plasma membrane"/>
    <property type="evidence" value="ECO:0007669"/>
    <property type="project" value="UniProtKB-SubCell"/>
</dbReference>
<organism evidence="10 11">
    <name type="scientific">Paenibacillus cremeus</name>
    <dbReference type="NCBI Taxonomy" id="2163881"/>
    <lineage>
        <taxon>Bacteria</taxon>
        <taxon>Bacillati</taxon>
        <taxon>Bacillota</taxon>
        <taxon>Bacilli</taxon>
        <taxon>Bacillales</taxon>
        <taxon>Paenibacillaceae</taxon>
        <taxon>Paenibacillus</taxon>
    </lineage>
</organism>
<evidence type="ECO:0000256" key="6">
    <source>
        <dbReference type="PROSITE-ProRule" id="PRU00284"/>
    </source>
</evidence>
<dbReference type="SMART" id="SM00304">
    <property type="entry name" value="HAMP"/>
    <property type="match status" value="1"/>
</dbReference>
<evidence type="ECO:0000256" key="1">
    <source>
        <dbReference type="ARBA" id="ARBA00004236"/>
    </source>
</evidence>
<keyword evidence="4 6" id="KW-0807">Transducer</keyword>
<evidence type="ECO:0000259" key="9">
    <source>
        <dbReference type="PROSITE" id="PS50885"/>
    </source>
</evidence>